<evidence type="ECO:0000256" key="1">
    <source>
        <dbReference type="SAM" id="Phobius"/>
    </source>
</evidence>
<feature type="transmembrane region" description="Helical" evidence="1">
    <location>
        <begin position="6"/>
        <end position="23"/>
    </location>
</feature>
<keyword evidence="1" id="KW-0472">Membrane</keyword>
<feature type="transmembrane region" description="Helical" evidence="1">
    <location>
        <begin position="91"/>
        <end position="111"/>
    </location>
</feature>
<keyword evidence="3" id="KW-1185">Reference proteome</keyword>
<gene>
    <name evidence="2" type="ORF">HMPREF3200_00532</name>
</gene>
<evidence type="ECO:0000313" key="2">
    <source>
        <dbReference type="EMBL" id="KWZ78837.1"/>
    </source>
</evidence>
<evidence type="ECO:0000313" key="3">
    <source>
        <dbReference type="Proteomes" id="UP000070383"/>
    </source>
</evidence>
<dbReference type="PATRIC" id="fig|33036.3.peg.530"/>
<reference evidence="3" key="1">
    <citation type="submission" date="2016-01" db="EMBL/GenBank/DDBJ databases">
        <authorList>
            <person name="Mitreva M."/>
            <person name="Pepin K.H."/>
            <person name="Mihindukulasuriya K.A."/>
            <person name="Fulton R."/>
            <person name="Fronick C."/>
            <person name="O'Laughlin M."/>
            <person name="Miner T."/>
            <person name="Herter B."/>
            <person name="Rosa B.A."/>
            <person name="Cordes M."/>
            <person name="Tomlinson C."/>
            <person name="Wollam A."/>
            <person name="Palsikar V.B."/>
            <person name="Mardis E.R."/>
            <person name="Wilson R.K."/>
        </authorList>
    </citation>
    <scope>NUCLEOTIDE SEQUENCE [LARGE SCALE GENOMIC DNA]</scope>
    <source>
        <strain evidence="3">MJR8151</strain>
    </source>
</reference>
<comment type="caution">
    <text evidence="2">The sequence shown here is derived from an EMBL/GenBank/DDBJ whole genome shotgun (WGS) entry which is preliminary data.</text>
</comment>
<dbReference type="EMBL" id="LRPM01000014">
    <property type="protein sequence ID" value="KWZ78837.1"/>
    <property type="molecule type" value="Genomic_DNA"/>
</dbReference>
<dbReference type="AlphaFoldDB" id="A0A133KH46"/>
<keyword evidence="1" id="KW-1133">Transmembrane helix</keyword>
<keyword evidence="1" id="KW-0812">Transmembrane</keyword>
<dbReference type="STRING" id="33036.HMPREF3200_00532"/>
<proteinExistence type="predicted"/>
<accession>A0A133KH46</accession>
<dbReference type="Proteomes" id="UP000070383">
    <property type="component" value="Unassembled WGS sequence"/>
</dbReference>
<protein>
    <submittedName>
        <fullName evidence="2">Uncharacterized protein</fullName>
    </submittedName>
</protein>
<feature type="transmembrane region" description="Helical" evidence="1">
    <location>
        <begin position="135"/>
        <end position="156"/>
    </location>
</feature>
<dbReference type="RefSeq" id="WP_060929093.1">
    <property type="nucleotide sequence ID" value="NZ_KQ955257.1"/>
</dbReference>
<feature type="transmembrane region" description="Helical" evidence="1">
    <location>
        <begin position="58"/>
        <end position="79"/>
    </location>
</feature>
<organism evidence="2 3">
    <name type="scientific">Anaerococcus tetradius</name>
    <dbReference type="NCBI Taxonomy" id="33036"/>
    <lineage>
        <taxon>Bacteria</taxon>
        <taxon>Bacillati</taxon>
        <taxon>Bacillota</taxon>
        <taxon>Tissierellia</taxon>
        <taxon>Tissierellales</taxon>
        <taxon>Peptoniphilaceae</taxon>
        <taxon>Anaerococcus</taxon>
    </lineage>
</organism>
<dbReference type="OrthoDB" id="3266690at2"/>
<name>A0A133KH46_9FIRM</name>
<sequence>MILLELFILCAVFFILCFVGTGTDEKNLKNYMSYPDQVQEAISRIGEYQGKYKERGKFAIFLGNFIFFTFLFFLLALTFRRRNFTDNFLSLLILGEGLNLFDLLIIDLLWWRNTKRIRFSKISDKSLYQDPKKHLASFLRALVMYFLVAILDGYLLTLF</sequence>